<feature type="domain" description="OVATE" evidence="7">
    <location>
        <begin position="33"/>
        <end position="93"/>
    </location>
</feature>
<evidence type="ECO:0000256" key="3">
    <source>
        <dbReference type="ARBA" id="ARBA00023015"/>
    </source>
</evidence>
<dbReference type="Proteomes" id="UP000008311">
    <property type="component" value="Unassembled WGS sequence"/>
</dbReference>
<name>B9S0T4_RICCO</name>
<evidence type="ECO:0000259" key="7">
    <source>
        <dbReference type="PROSITE" id="PS51754"/>
    </source>
</evidence>
<accession>B9S0T4</accession>
<evidence type="ECO:0000313" key="9">
    <source>
        <dbReference type="Proteomes" id="UP000008311"/>
    </source>
</evidence>
<gene>
    <name evidence="8" type="ORF">RCOM_1536490</name>
</gene>
<protein>
    <recommendedName>
        <fullName evidence="6">Transcription repressor</fullName>
    </recommendedName>
    <alternativeName>
        <fullName evidence="6">Ovate family protein</fullName>
    </alternativeName>
</protein>
<dbReference type="PANTHER" id="PTHR33057:SF110">
    <property type="entry name" value="TRANSCRIPTION REPRESSOR"/>
    <property type="match status" value="1"/>
</dbReference>
<evidence type="ECO:0000256" key="1">
    <source>
        <dbReference type="ARBA" id="ARBA00004123"/>
    </source>
</evidence>
<dbReference type="InParanoid" id="B9S0T4"/>
<dbReference type="InterPro" id="IPR038933">
    <property type="entry name" value="Ovate"/>
</dbReference>
<evidence type="ECO:0000313" key="8">
    <source>
        <dbReference type="EMBL" id="EEF42748.1"/>
    </source>
</evidence>
<keyword evidence="3 6" id="KW-0805">Transcription regulation</keyword>
<evidence type="ECO:0000256" key="2">
    <source>
        <dbReference type="ARBA" id="ARBA00022491"/>
    </source>
</evidence>
<dbReference type="PROSITE" id="PS51754">
    <property type="entry name" value="OVATE"/>
    <property type="match status" value="1"/>
</dbReference>
<comment type="subcellular location">
    <subcellularLocation>
        <location evidence="1 6">Nucleus</location>
    </subcellularLocation>
</comment>
<evidence type="ECO:0000256" key="5">
    <source>
        <dbReference type="ARBA" id="ARBA00023242"/>
    </source>
</evidence>
<comment type="function">
    <text evidence="6">Transcriptional repressor that regulates multiple aspects of plant growth and development.</text>
</comment>
<dbReference type="Pfam" id="PF04844">
    <property type="entry name" value="Ovate"/>
    <property type="match status" value="1"/>
</dbReference>
<dbReference type="GO" id="GO:0005634">
    <property type="term" value="C:nucleus"/>
    <property type="evidence" value="ECO:0007669"/>
    <property type="project" value="UniProtKB-SubCell"/>
</dbReference>
<dbReference type="GO" id="GO:0045892">
    <property type="term" value="P:negative regulation of DNA-templated transcription"/>
    <property type="evidence" value="ECO:0007669"/>
    <property type="project" value="UniProtKB-UniRule"/>
</dbReference>
<keyword evidence="5 6" id="KW-0539">Nucleus</keyword>
<proteinExistence type="predicted"/>
<reference evidence="9" key="1">
    <citation type="journal article" date="2010" name="Nat. Biotechnol.">
        <title>Draft genome sequence of the oilseed species Ricinus communis.</title>
        <authorList>
            <person name="Chan A.P."/>
            <person name="Crabtree J."/>
            <person name="Zhao Q."/>
            <person name="Lorenzi H."/>
            <person name="Orvis J."/>
            <person name="Puiu D."/>
            <person name="Melake-Berhan A."/>
            <person name="Jones K.M."/>
            <person name="Redman J."/>
            <person name="Chen G."/>
            <person name="Cahoon E.B."/>
            <person name="Gedil M."/>
            <person name="Stanke M."/>
            <person name="Haas B.J."/>
            <person name="Wortman J.R."/>
            <person name="Fraser-Liggett C.M."/>
            <person name="Ravel J."/>
            <person name="Rabinowicz P.D."/>
        </authorList>
    </citation>
    <scope>NUCLEOTIDE SEQUENCE [LARGE SCALE GENOMIC DNA]</scope>
    <source>
        <strain evidence="9">cv. Hale</strain>
    </source>
</reference>
<evidence type="ECO:0000256" key="6">
    <source>
        <dbReference type="RuleBase" id="RU367028"/>
    </source>
</evidence>
<evidence type="ECO:0000256" key="4">
    <source>
        <dbReference type="ARBA" id="ARBA00023163"/>
    </source>
</evidence>
<dbReference type="InterPro" id="IPR006458">
    <property type="entry name" value="Ovate_C"/>
</dbReference>
<organism evidence="8 9">
    <name type="scientific">Ricinus communis</name>
    <name type="common">Castor bean</name>
    <dbReference type="NCBI Taxonomy" id="3988"/>
    <lineage>
        <taxon>Eukaryota</taxon>
        <taxon>Viridiplantae</taxon>
        <taxon>Streptophyta</taxon>
        <taxon>Embryophyta</taxon>
        <taxon>Tracheophyta</taxon>
        <taxon>Spermatophyta</taxon>
        <taxon>Magnoliopsida</taxon>
        <taxon>eudicotyledons</taxon>
        <taxon>Gunneridae</taxon>
        <taxon>Pentapetalae</taxon>
        <taxon>rosids</taxon>
        <taxon>fabids</taxon>
        <taxon>Malpighiales</taxon>
        <taxon>Euphorbiaceae</taxon>
        <taxon>Acalyphoideae</taxon>
        <taxon>Acalypheae</taxon>
        <taxon>Ricinus</taxon>
    </lineage>
</organism>
<keyword evidence="9" id="KW-1185">Reference proteome</keyword>
<keyword evidence="4 6" id="KW-0804">Transcription</keyword>
<dbReference type="AlphaFoldDB" id="B9S0T4"/>
<dbReference type="PANTHER" id="PTHR33057">
    <property type="entry name" value="TRANSCRIPTION REPRESSOR OFP7-RELATED"/>
    <property type="match status" value="1"/>
</dbReference>
<keyword evidence="2 6" id="KW-0678">Repressor</keyword>
<sequence>MGKKIWHNRSNRISFSASLPEDVCGELAGSIGIVKLSVDPFSELKASIVEMIEELDVRDWNAMEELVYCYIVLNSSSQVHHIIKDAFVSLCDSFLYKIV</sequence>
<dbReference type="EMBL" id="EQ973841">
    <property type="protein sequence ID" value="EEF42748.1"/>
    <property type="molecule type" value="Genomic_DNA"/>
</dbReference>